<organism evidence="1">
    <name type="scientific">Homo sapiens</name>
    <name type="common">Human</name>
    <dbReference type="NCBI Taxonomy" id="9606"/>
    <lineage>
        <taxon>Eukaryota</taxon>
        <taxon>Metazoa</taxon>
        <taxon>Chordata</taxon>
        <taxon>Craniata</taxon>
        <taxon>Vertebrata</taxon>
        <taxon>Euteleostomi</taxon>
        <taxon>Mammalia</taxon>
        <taxon>Eutheria</taxon>
        <taxon>Euarchontoglires</taxon>
        <taxon>Primates</taxon>
        <taxon>Haplorrhini</taxon>
        <taxon>Catarrhini</taxon>
        <taxon>Hominidae</taxon>
        <taxon>Homo</taxon>
    </lineage>
</organism>
<proteinExistence type="predicted"/>
<gene>
    <name evidence="1" type="primary">CDC14B</name>
</gene>
<sequence length="43" mass="5124">MEETHYWFFPLETAIPNNVGLQKKKVTTFLESFPVTLDFFFPL</sequence>
<protein>
    <submittedName>
        <fullName evidence="1">Alternative protein CDC14B</fullName>
    </submittedName>
</protein>
<reference evidence="1" key="1">
    <citation type="journal article" date="2013" name="PLoS ONE">
        <title>Direct detection of alternative open reading frames translation products in human significantly expands the proteome.</title>
        <authorList>
            <person name="Vanderperre B."/>
            <person name="Lucier J.-F."/>
            <person name="Motard J."/>
            <person name="Tremblay G."/>
            <person name="Vanderperre S."/>
            <person name="Wisztorski M."/>
            <person name="Salzet M."/>
            <person name="Boisvert F.-M."/>
            <person name="Roucou X."/>
        </authorList>
    </citation>
    <scope>NUCLEOTIDE SEQUENCE</scope>
</reference>
<name>L8E9I0_HUMAN</name>
<evidence type="ECO:0000313" key="1">
    <source>
        <dbReference type="EMBL" id="CCQ43799.1"/>
    </source>
</evidence>
<dbReference type="OrthoDB" id="266663at2759"/>
<dbReference type="ChiTaRS" id="CDC14B">
    <property type="organism name" value="human"/>
</dbReference>
<dbReference type="EMBL" id="HF584302">
    <property type="protein sequence ID" value="CCQ43799.1"/>
    <property type="molecule type" value="Genomic_DNA"/>
</dbReference>
<dbReference type="AlphaFoldDB" id="L8E9I0"/>
<accession>L8E9I0</accession>